<feature type="signal peptide" evidence="1">
    <location>
        <begin position="1"/>
        <end position="28"/>
    </location>
</feature>
<evidence type="ECO:0000313" key="3">
    <source>
        <dbReference type="Proteomes" id="UP001589647"/>
    </source>
</evidence>
<comment type="caution">
    <text evidence="2">The sequence shown here is derived from an EMBL/GenBank/DDBJ whole genome shotgun (WGS) entry which is preliminary data.</text>
</comment>
<gene>
    <name evidence="2" type="ORF">ACFFV7_29970</name>
</gene>
<keyword evidence="3" id="KW-1185">Reference proteome</keyword>
<organism evidence="2 3">
    <name type="scientific">Nonomuraea spiralis</name>
    <dbReference type="NCBI Taxonomy" id="46182"/>
    <lineage>
        <taxon>Bacteria</taxon>
        <taxon>Bacillati</taxon>
        <taxon>Actinomycetota</taxon>
        <taxon>Actinomycetes</taxon>
        <taxon>Streptosporangiales</taxon>
        <taxon>Streptosporangiaceae</taxon>
        <taxon>Nonomuraea</taxon>
    </lineage>
</organism>
<dbReference type="Proteomes" id="UP001589647">
    <property type="component" value="Unassembled WGS sequence"/>
</dbReference>
<evidence type="ECO:0008006" key="4">
    <source>
        <dbReference type="Google" id="ProtNLM"/>
    </source>
</evidence>
<proteinExistence type="predicted"/>
<dbReference type="RefSeq" id="WP_189652169.1">
    <property type="nucleotide sequence ID" value="NZ_BMRC01000025.1"/>
</dbReference>
<accession>A0ABV5INX9</accession>
<evidence type="ECO:0000313" key="2">
    <source>
        <dbReference type="EMBL" id="MFB9205454.1"/>
    </source>
</evidence>
<evidence type="ECO:0000256" key="1">
    <source>
        <dbReference type="SAM" id="SignalP"/>
    </source>
</evidence>
<sequence length="164" mass="18088">MRSLTRLTATFAALVLSLTALTPLPASASDSLRLTLELMIVDDQNESGNDEVAITLIGPVGKEGRIWPDDRDWMNVNARDCWYINLVRGCPNGYNNKSVGQQGTLPIIFVPGDTWTIKIVEDDITSPNDIILSETFTVGTDPYQELTFRGTYSGADYTIYAHLS</sequence>
<name>A0ABV5INX9_9ACTN</name>
<reference evidence="2 3" key="1">
    <citation type="submission" date="2024-09" db="EMBL/GenBank/DDBJ databases">
        <authorList>
            <person name="Sun Q."/>
            <person name="Mori K."/>
        </authorList>
    </citation>
    <scope>NUCLEOTIDE SEQUENCE [LARGE SCALE GENOMIC DNA]</scope>
    <source>
        <strain evidence="2 3">CCM 3426</strain>
    </source>
</reference>
<dbReference type="EMBL" id="JBHMEI010000029">
    <property type="protein sequence ID" value="MFB9205454.1"/>
    <property type="molecule type" value="Genomic_DNA"/>
</dbReference>
<keyword evidence="1" id="KW-0732">Signal</keyword>
<feature type="chain" id="PRO_5045415577" description="Secreted protein" evidence="1">
    <location>
        <begin position="29"/>
        <end position="164"/>
    </location>
</feature>
<protein>
    <recommendedName>
        <fullName evidence="4">Secreted protein</fullName>
    </recommendedName>
</protein>